<reference evidence="2 4" key="2">
    <citation type="submission" date="2019-04" db="EMBL/GenBank/DDBJ databases">
        <title>Methylomes of two halophilic Archaea, Haloarcula marismortui and Haloferax mediterranei.</title>
        <authorList>
            <person name="DasSarma S."/>
            <person name="DasSarma P."/>
            <person name="DasSarma S."/>
            <person name="Fomenkov A."/>
            <person name="Vincze T."/>
            <person name="Anton B.P."/>
            <person name="Roberts R.J."/>
        </authorList>
    </citation>
    <scope>NUCLEOTIDE SEQUENCE [LARGE SCALE GENOMIC DNA]</scope>
    <source>
        <strain evidence="2">ATCC 33500</strain>
        <strain evidence="4">ATCC 33500 / DSM 1411 / JCM 8866 / NBRC 14739 / NCIMB 2177 / R-4</strain>
    </source>
</reference>
<evidence type="ECO:0000313" key="2">
    <source>
        <dbReference type="EMBL" id="QCQ74881.1"/>
    </source>
</evidence>
<evidence type="ECO:0008006" key="5">
    <source>
        <dbReference type="Google" id="ProtNLM"/>
    </source>
</evidence>
<dbReference type="EMBL" id="CP007551">
    <property type="protein sequence ID" value="AHZ22235.1"/>
    <property type="molecule type" value="Genomic_DNA"/>
</dbReference>
<reference evidence="1 3" key="1">
    <citation type="submission" date="2014-04" db="EMBL/GenBank/DDBJ databases">
        <title>Transcriptional profiles of Haloferax mediterranei on the basis of nitrogen availability.</title>
        <authorList>
            <person name="Bautista V."/>
        </authorList>
    </citation>
    <scope>NUCLEOTIDE SEQUENCE [LARGE SCALE GENOMIC DNA]</scope>
    <source>
        <strain evidence="1">ATCC 33500</strain>
        <strain evidence="3">ATCC 33500 / DSM 1411 / JCM 8866 / NBRC 14739 / NCIMB 2177 / R-4</strain>
    </source>
</reference>
<dbReference type="Proteomes" id="UP000299011">
    <property type="component" value="Chromosome"/>
</dbReference>
<dbReference type="AlphaFoldDB" id="A0A059TL27"/>
<dbReference type="Proteomes" id="UP000027075">
    <property type="component" value="Chromosome"/>
</dbReference>
<dbReference type="OrthoDB" id="172011at2157"/>
<accession>A0A059TL27</accession>
<dbReference type="EMBL" id="CP039139">
    <property type="protein sequence ID" value="QCQ74881.1"/>
    <property type="molecule type" value="Genomic_DNA"/>
</dbReference>
<dbReference type="GeneID" id="40156006"/>
<dbReference type="RefSeq" id="WP_049917433.1">
    <property type="nucleotide sequence ID" value="NC_017941.2"/>
</dbReference>
<protein>
    <recommendedName>
        <fullName evidence="5">Small CPxCG-related zinc finger protein</fullName>
    </recommendedName>
</protein>
<name>A0A059TL27_HALMT</name>
<sequence>MSHTPELPERYVCDGCQAVYAGNVTNNNGTYHFSAPEECAACGSPSFVRFEQYVRQKTA</sequence>
<organism evidence="1 3">
    <name type="scientific">Haloferax mediterranei (strain ATCC 33500 / DSM 1411 / JCM 8866 / NBRC 14739 / NCIMB 2177 / R-4)</name>
    <name type="common">Halobacterium mediterranei</name>
    <dbReference type="NCBI Taxonomy" id="523841"/>
    <lineage>
        <taxon>Archaea</taxon>
        <taxon>Methanobacteriati</taxon>
        <taxon>Methanobacteriota</taxon>
        <taxon>Stenosarchaea group</taxon>
        <taxon>Halobacteria</taxon>
        <taxon>Halobacteriales</taxon>
        <taxon>Haloferacaceae</taxon>
        <taxon>Haloferax</taxon>
    </lineage>
</organism>
<gene>
    <name evidence="1" type="ORF">BM92_06010</name>
    <name evidence="2" type="ORF">E6P09_06275</name>
</gene>
<evidence type="ECO:0000313" key="1">
    <source>
        <dbReference type="EMBL" id="AHZ22235.1"/>
    </source>
</evidence>
<evidence type="ECO:0000313" key="4">
    <source>
        <dbReference type="Proteomes" id="UP000299011"/>
    </source>
</evidence>
<evidence type="ECO:0000313" key="3">
    <source>
        <dbReference type="Proteomes" id="UP000027075"/>
    </source>
</evidence>
<proteinExistence type="predicted"/>